<dbReference type="Proteomes" id="UP000285301">
    <property type="component" value="Unassembled WGS sequence"/>
</dbReference>
<dbReference type="EMBL" id="NCKU01000338">
    <property type="protein sequence ID" value="RWS15928.1"/>
    <property type="molecule type" value="Genomic_DNA"/>
</dbReference>
<reference evidence="7 8" key="1">
    <citation type="journal article" date="2018" name="Gigascience">
        <title>Genomes of trombidid mites reveal novel predicted allergens and laterally-transferred genes associated with secondary metabolism.</title>
        <authorList>
            <person name="Dong X."/>
            <person name="Chaisiri K."/>
            <person name="Xia D."/>
            <person name="Armstrong S.D."/>
            <person name="Fang Y."/>
            <person name="Donnelly M.J."/>
            <person name="Kadowaki T."/>
            <person name="McGarry J.W."/>
            <person name="Darby A.C."/>
            <person name="Makepeace B.L."/>
        </authorList>
    </citation>
    <scope>NUCLEOTIDE SEQUENCE [LARGE SCALE GENOMIC DNA]</scope>
    <source>
        <strain evidence="7">UoL-WK</strain>
    </source>
</reference>
<dbReference type="GO" id="GO:0019915">
    <property type="term" value="P:lipid storage"/>
    <property type="evidence" value="ECO:0007669"/>
    <property type="project" value="UniProtKB-ARBA"/>
</dbReference>
<comment type="caution">
    <text evidence="7">The sequence shown here is derived from an EMBL/GenBank/DDBJ whole genome shotgun (WGS) entry which is preliminary data.</text>
</comment>
<dbReference type="STRING" id="1965070.A0A3S3PAZ7"/>
<accession>A0A3S3PAZ7</accession>
<evidence type="ECO:0000256" key="1">
    <source>
        <dbReference type="ARBA" id="ARBA00005567"/>
    </source>
</evidence>
<sequence>MSVDEQFQKAADDIKNLKSRPTDEELLELYALFKQATVGDINTERPGLFELKAKAKWDAWNGKKGMPTEEAKLAYITRAKQLIETYGLN</sequence>
<dbReference type="PROSITE" id="PS51228">
    <property type="entry name" value="ACB_2"/>
    <property type="match status" value="1"/>
</dbReference>
<evidence type="ECO:0000256" key="2">
    <source>
        <dbReference type="ARBA" id="ARBA00023121"/>
    </source>
</evidence>
<dbReference type="PANTHER" id="PTHR23310:SF62">
    <property type="entry name" value="ACYL-COA BINDING PROTEIN 1, ISOFORM A"/>
    <property type="match status" value="1"/>
</dbReference>
<keyword evidence="8" id="KW-1185">Reference proteome</keyword>
<evidence type="ECO:0000313" key="7">
    <source>
        <dbReference type="EMBL" id="RWS15936.1"/>
    </source>
</evidence>
<dbReference type="InterPro" id="IPR000582">
    <property type="entry name" value="Acyl-CoA-binding_protein"/>
</dbReference>
<dbReference type="FunFam" id="1.20.80.10:FF:000010">
    <property type="entry name" value="Acyl-CoA-binding domain-containing protein 5"/>
    <property type="match status" value="1"/>
</dbReference>
<gene>
    <name evidence="6" type="ORF">B4U79_03758</name>
    <name evidence="4" type="ORF">B4U79_04624</name>
    <name evidence="7" type="ORF">B4U79_10237</name>
    <name evidence="5" type="ORF">B4U79_10318</name>
</gene>
<dbReference type="InterPro" id="IPR035984">
    <property type="entry name" value="Acyl-CoA-binding_sf"/>
</dbReference>
<dbReference type="GO" id="GO:0000062">
    <property type="term" value="F:fatty-acyl-CoA binding"/>
    <property type="evidence" value="ECO:0007669"/>
    <property type="project" value="InterPro"/>
</dbReference>
<dbReference type="Pfam" id="PF00887">
    <property type="entry name" value="ACBP"/>
    <property type="match status" value="1"/>
</dbReference>
<dbReference type="OrthoDB" id="346910at2759"/>
<comment type="similarity">
    <text evidence="1">Belongs to the ACBP family.</text>
</comment>
<feature type="domain" description="ACB" evidence="3">
    <location>
        <begin position="3"/>
        <end position="88"/>
    </location>
</feature>
<dbReference type="SUPFAM" id="SSF47027">
    <property type="entry name" value="Acyl-CoA binding protein"/>
    <property type="match status" value="1"/>
</dbReference>
<dbReference type="AlphaFoldDB" id="A0A3S3PAZ7"/>
<dbReference type="PRINTS" id="PR00689">
    <property type="entry name" value="ACOABINDINGP"/>
</dbReference>
<reference evidence="7" key="2">
    <citation type="submission" date="2018-11" db="EMBL/GenBank/DDBJ databases">
        <title>Trombidioid mite genomics.</title>
        <authorList>
            <person name="Dong X."/>
        </authorList>
    </citation>
    <scope>NUCLEOTIDE SEQUENCE</scope>
    <source>
        <strain evidence="7">UoL-WK</strain>
    </source>
</reference>
<dbReference type="EMBL" id="NCKU01008582">
    <property type="protein sequence ID" value="RWS01809.1"/>
    <property type="molecule type" value="Genomic_DNA"/>
</dbReference>
<dbReference type="GO" id="GO:0006631">
    <property type="term" value="P:fatty acid metabolic process"/>
    <property type="evidence" value="ECO:0007669"/>
    <property type="project" value="TreeGrafter"/>
</dbReference>
<protein>
    <submittedName>
        <fullName evidence="7">Putative diazepam binding inhibitor-like protein</fullName>
    </submittedName>
</protein>
<proteinExistence type="inferred from homology"/>
<dbReference type="PROSITE" id="PS00880">
    <property type="entry name" value="ACB_1"/>
    <property type="match status" value="1"/>
</dbReference>
<dbReference type="EMBL" id="NCKU01000337">
    <property type="protein sequence ID" value="RWS15936.1"/>
    <property type="molecule type" value="Genomic_DNA"/>
</dbReference>
<organism evidence="7 8">
    <name type="scientific">Dinothrombium tinctorium</name>
    <dbReference type="NCBI Taxonomy" id="1965070"/>
    <lineage>
        <taxon>Eukaryota</taxon>
        <taxon>Metazoa</taxon>
        <taxon>Ecdysozoa</taxon>
        <taxon>Arthropoda</taxon>
        <taxon>Chelicerata</taxon>
        <taxon>Arachnida</taxon>
        <taxon>Acari</taxon>
        <taxon>Acariformes</taxon>
        <taxon>Trombidiformes</taxon>
        <taxon>Prostigmata</taxon>
        <taxon>Anystina</taxon>
        <taxon>Parasitengona</taxon>
        <taxon>Trombidioidea</taxon>
        <taxon>Trombidiidae</taxon>
        <taxon>Dinothrombium</taxon>
    </lineage>
</organism>
<evidence type="ECO:0000313" key="5">
    <source>
        <dbReference type="EMBL" id="RWS01818.1"/>
    </source>
</evidence>
<dbReference type="EMBL" id="NCKU01008573">
    <property type="protein sequence ID" value="RWS01818.1"/>
    <property type="molecule type" value="Genomic_DNA"/>
</dbReference>
<keyword evidence="2" id="KW-0446">Lipid-binding</keyword>
<evidence type="ECO:0000313" key="4">
    <source>
        <dbReference type="EMBL" id="RWS01809.1"/>
    </source>
</evidence>
<evidence type="ECO:0000313" key="8">
    <source>
        <dbReference type="Proteomes" id="UP000285301"/>
    </source>
</evidence>
<dbReference type="Gene3D" id="1.20.80.10">
    <property type="match status" value="1"/>
</dbReference>
<dbReference type="PANTHER" id="PTHR23310">
    <property type="entry name" value="ACYL-COA-BINDING PROTEIN, ACBP"/>
    <property type="match status" value="1"/>
</dbReference>
<evidence type="ECO:0000313" key="6">
    <source>
        <dbReference type="EMBL" id="RWS15928.1"/>
    </source>
</evidence>
<dbReference type="InterPro" id="IPR022408">
    <property type="entry name" value="Acyl-CoA-binding_prot_CS"/>
</dbReference>
<name>A0A3S3PAZ7_9ACAR</name>
<evidence type="ECO:0000259" key="3">
    <source>
        <dbReference type="PROSITE" id="PS51228"/>
    </source>
</evidence>
<dbReference type="InterPro" id="IPR014352">
    <property type="entry name" value="FERM/acyl-CoA-bd_prot_sf"/>
</dbReference>